<dbReference type="InParanoid" id="A0A0C2RZE9"/>
<evidence type="ECO:0000313" key="1">
    <source>
        <dbReference type="EMBL" id="KIL55750.1"/>
    </source>
</evidence>
<sequence>MDQDSTRMLPGIPGDFTRSYQESWYQERTRNTRIPGSVLYTIYGNSIFT</sequence>
<name>A0A0C2RZE9_AMAMK</name>
<protein>
    <submittedName>
        <fullName evidence="1">Uncharacterized protein</fullName>
    </submittedName>
</protein>
<dbReference type="HOGENOM" id="CLU_3142727_0_0_1"/>
<dbReference type="EMBL" id="KN818477">
    <property type="protein sequence ID" value="KIL55750.1"/>
    <property type="molecule type" value="Genomic_DNA"/>
</dbReference>
<keyword evidence="2" id="KW-1185">Reference proteome</keyword>
<dbReference type="AlphaFoldDB" id="A0A0C2RZE9"/>
<organism evidence="1 2">
    <name type="scientific">Amanita muscaria (strain Koide BX008)</name>
    <dbReference type="NCBI Taxonomy" id="946122"/>
    <lineage>
        <taxon>Eukaryota</taxon>
        <taxon>Fungi</taxon>
        <taxon>Dikarya</taxon>
        <taxon>Basidiomycota</taxon>
        <taxon>Agaricomycotina</taxon>
        <taxon>Agaricomycetes</taxon>
        <taxon>Agaricomycetidae</taxon>
        <taxon>Agaricales</taxon>
        <taxon>Pluteineae</taxon>
        <taxon>Amanitaceae</taxon>
        <taxon>Amanita</taxon>
    </lineage>
</organism>
<accession>A0A0C2RZE9</accession>
<dbReference type="Proteomes" id="UP000054549">
    <property type="component" value="Unassembled WGS sequence"/>
</dbReference>
<evidence type="ECO:0000313" key="2">
    <source>
        <dbReference type="Proteomes" id="UP000054549"/>
    </source>
</evidence>
<proteinExistence type="predicted"/>
<reference evidence="1 2" key="1">
    <citation type="submission" date="2014-04" db="EMBL/GenBank/DDBJ databases">
        <title>Evolutionary Origins and Diversification of the Mycorrhizal Mutualists.</title>
        <authorList>
            <consortium name="DOE Joint Genome Institute"/>
            <consortium name="Mycorrhizal Genomics Consortium"/>
            <person name="Kohler A."/>
            <person name="Kuo A."/>
            <person name="Nagy L.G."/>
            <person name="Floudas D."/>
            <person name="Copeland A."/>
            <person name="Barry K.W."/>
            <person name="Cichocki N."/>
            <person name="Veneault-Fourrey C."/>
            <person name="LaButti K."/>
            <person name="Lindquist E.A."/>
            <person name="Lipzen A."/>
            <person name="Lundell T."/>
            <person name="Morin E."/>
            <person name="Murat C."/>
            <person name="Riley R."/>
            <person name="Ohm R."/>
            <person name="Sun H."/>
            <person name="Tunlid A."/>
            <person name="Henrissat B."/>
            <person name="Grigoriev I.V."/>
            <person name="Hibbett D.S."/>
            <person name="Martin F."/>
        </authorList>
    </citation>
    <scope>NUCLEOTIDE SEQUENCE [LARGE SCALE GENOMIC DNA]</scope>
    <source>
        <strain evidence="1 2">Koide BX008</strain>
    </source>
</reference>
<gene>
    <name evidence="1" type="ORF">M378DRAFT_17656</name>
</gene>